<dbReference type="STRING" id="478820.A0A196S8V8"/>
<accession>A0A196S8V8</accession>
<comment type="function">
    <text evidence="3">Subunit of the V0 complex of vacuolar(H+)-ATPase (V-ATPase), a multisubunit enzyme composed of a peripheral complex (V1) that hydrolyzes ATP and a membrane integral complex (V0) that translocates protons. V-ATPase is responsible for acidifying and maintaining the pH of intracellular compartments and in some cell types, is targeted to the plasma membrane, where it is responsible for acidifying the extracellular environment.</text>
</comment>
<keyword evidence="2 3" id="KW-0406">Ion transport</keyword>
<dbReference type="Proteomes" id="UP000078348">
    <property type="component" value="Unassembled WGS sequence"/>
</dbReference>
<comment type="subunit">
    <text evidence="3">V-ATPase is a heteromultimeric enzyme made up of two complexes: the ATP-hydrolytic V1 complex and the proton translocation V0 complex.</text>
</comment>
<evidence type="ECO:0000313" key="4">
    <source>
        <dbReference type="EMBL" id="OAO12791.1"/>
    </source>
</evidence>
<dbReference type="Pfam" id="PF01992">
    <property type="entry name" value="vATP-synt_AC39"/>
    <property type="match status" value="1"/>
</dbReference>
<evidence type="ECO:0000256" key="1">
    <source>
        <dbReference type="ARBA" id="ARBA00022448"/>
    </source>
</evidence>
<dbReference type="OrthoDB" id="10250083at2759"/>
<keyword evidence="1 3" id="KW-0813">Transport</keyword>
<dbReference type="InterPro" id="IPR036079">
    <property type="entry name" value="ATPase_csu/dsu_sf"/>
</dbReference>
<comment type="caution">
    <text evidence="4">The sequence shown here is derived from an EMBL/GenBank/DDBJ whole genome shotgun (WGS) entry which is preliminary data.</text>
</comment>
<evidence type="ECO:0000256" key="3">
    <source>
        <dbReference type="PIRNR" id="PIRNR018497"/>
    </source>
</evidence>
<name>A0A196S8V8_BLAHN</name>
<gene>
    <name evidence="4" type="ORF">AV274_5516</name>
</gene>
<keyword evidence="3" id="KW-0375">Hydrogen ion transport</keyword>
<dbReference type="PANTHER" id="PTHR11028">
    <property type="entry name" value="VACUOLAR ATP SYNTHASE SUBUNIT AC39"/>
    <property type="match status" value="1"/>
</dbReference>
<dbReference type="GO" id="GO:0033179">
    <property type="term" value="C:proton-transporting V-type ATPase, V0 domain"/>
    <property type="evidence" value="ECO:0007669"/>
    <property type="project" value="InterPro"/>
</dbReference>
<dbReference type="Gene3D" id="1.10.132.50">
    <property type="entry name" value="ATP synthase (C/AC39) subunit, domain 3"/>
    <property type="match status" value="1"/>
</dbReference>
<reference evidence="4 5" key="1">
    <citation type="submission" date="2016-05" db="EMBL/GenBank/DDBJ databases">
        <title>Nuclear genome of Blastocystis sp. subtype 1 NandII.</title>
        <authorList>
            <person name="Gentekaki E."/>
            <person name="Curtis B."/>
            <person name="Stairs C."/>
            <person name="Eme L."/>
            <person name="Herman E."/>
            <person name="Klimes V."/>
            <person name="Arias M.C."/>
            <person name="Elias M."/>
            <person name="Hilliou F."/>
            <person name="Klute M."/>
            <person name="Malik S.-B."/>
            <person name="Pightling A."/>
            <person name="Rachubinski R."/>
            <person name="Salas D."/>
            <person name="Schlacht A."/>
            <person name="Suga H."/>
            <person name="Archibald J."/>
            <person name="Ball S.G."/>
            <person name="Clark G."/>
            <person name="Dacks J."/>
            <person name="Van Der Giezen M."/>
            <person name="Tsaousis A."/>
            <person name="Roger A."/>
        </authorList>
    </citation>
    <scope>NUCLEOTIDE SEQUENCE [LARGE SCALE GENOMIC DNA]</scope>
    <source>
        <strain evidence="5">ATCC 50177 / NandII</strain>
    </source>
</reference>
<dbReference type="InterPro" id="IPR002843">
    <property type="entry name" value="ATPase_V0-cplx_csu/dsu"/>
</dbReference>
<keyword evidence="5" id="KW-1185">Reference proteome</keyword>
<evidence type="ECO:0000313" key="5">
    <source>
        <dbReference type="Proteomes" id="UP000078348"/>
    </source>
</evidence>
<dbReference type="GO" id="GO:0046961">
    <property type="term" value="F:proton-transporting ATPase activity, rotational mechanism"/>
    <property type="evidence" value="ECO:0007669"/>
    <property type="project" value="InterPro"/>
</dbReference>
<dbReference type="PIRSF" id="PIRSF018497">
    <property type="entry name" value="V-ATP_synth_D"/>
    <property type="match status" value="1"/>
</dbReference>
<dbReference type="SUPFAM" id="SSF103486">
    <property type="entry name" value="V-type ATP synthase subunit C"/>
    <property type="match status" value="1"/>
</dbReference>
<organism evidence="4 5">
    <name type="scientific">Blastocystis sp. subtype 1 (strain ATCC 50177 / NandII)</name>
    <dbReference type="NCBI Taxonomy" id="478820"/>
    <lineage>
        <taxon>Eukaryota</taxon>
        <taxon>Sar</taxon>
        <taxon>Stramenopiles</taxon>
        <taxon>Bigyra</taxon>
        <taxon>Opalozoa</taxon>
        <taxon>Opalinata</taxon>
        <taxon>Blastocystidae</taxon>
        <taxon>Blastocystis</taxon>
    </lineage>
</organism>
<dbReference type="InterPro" id="IPR044911">
    <property type="entry name" value="V-type_ATPase_csu/dsu_dom_3"/>
</dbReference>
<dbReference type="InterPro" id="IPR016727">
    <property type="entry name" value="ATPase_V0-cplx_dsu"/>
</dbReference>
<protein>
    <recommendedName>
        <fullName evidence="3">V-type proton ATPase subunit</fullName>
    </recommendedName>
</protein>
<proteinExistence type="inferred from homology"/>
<evidence type="ECO:0000256" key="2">
    <source>
        <dbReference type="ARBA" id="ARBA00023065"/>
    </source>
</evidence>
<sequence>MENQPCGDMNTFNVQHGYSEALIRGYKSGFLTENEYRHIIQCENLEDVKLNLQETDYGNFLSEEQPPLLPSTFRRCALKKLANEWTFMRAQATQPLAQMMDFTSYEFMIDNIILILKLAISNPSISLKELEEECNPLGMLPDHIMRAIASFENTPKGFQELFQIVLIEIPVGKYFCRYLDEQTENHMLHGAKLVKSLLEDSSIALMEQGVKKYYLEDFYYWTQAQGGYTAEMMGEILKTKADTMAINLILNSFNTPKLRNIRHSLLPSIGFLYPEGVEPLNNCEDVDSLGRALDKYWVYKRVFETAIQGEQMSVDDAFYLNEVRLLEGGFDSQFHLACYYCYCHLKLQEIRNLTWICECIVQKQRGKIEKYIPIFSPNAAWRHGKLGI</sequence>
<dbReference type="EMBL" id="LXWW01000511">
    <property type="protein sequence ID" value="OAO12791.1"/>
    <property type="molecule type" value="Genomic_DNA"/>
</dbReference>
<comment type="similarity">
    <text evidence="3">Belongs to the V-ATPase V0D/AC39 subunit family.</text>
</comment>
<dbReference type="AlphaFoldDB" id="A0A196S8V8"/>